<dbReference type="Gene3D" id="1.10.101.10">
    <property type="entry name" value="PGBD-like superfamily/PGBD"/>
    <property type="match status" value="1"/>
</dbReference>
<dbReference type="PROSITE" id="PS51935">
    <property type="entry name" value="NLPC_P60"/>
    <property type="match status" value="1"/>
</dbReference>
<comment type="caution">
    <text evidence="7">The sequence shown here is derived from an EMBL/GenBank/DDBJ whole genome shotgun (WGS) entry which is preliminary data.</text>
</comment>
<dbReference type="InterPro" id="IPR036366">
    <property type="entry name" value="PGBDSf"/>
</dbReference>
<evidence type="ECO:0000256" key="2">
    <source>
        <dbReference type="ARBA" id="ARBA00022670"/>
    </source>
</evidence>
<accession>A0A6A0ALY5</accession>
<comment type="similarity">
    <text evidence="1">Belongs to the peptidase C40 family.</text>
</comment>
<dbReference type="AlphaFoldDB" id="A0A6A0ALY5"/>
<dbReference type="InterPro" id="IPR002477">
    <property type="entry name" value="Peptidoglycan-bd-like"/>
</dbReference>
<name>A0A6A0ALY5_9ACTN</name>
<keyword evidence="4" id="KW-0788">Thiol protease</keyword>
<dbReference type="InterPro" id="IPR000064">
    <property type="entry name" value="NLP_P60_dom"/>
</dbReference>
<evidence type="ECO:0000256" key="3">
    <source>
        <dbReference type="ARBA" id="ARBA00022801"/>
    </source>
</evidence>
<feature type="compositionally biased region" description="Basic and acidic residues" evidence="5">
    <location>
        <begin position="93"/>
        <end position="105"/>
    </location>
</feature>
<protein>
    <recommendedName>
        <fullName evidence="6">NlpC/P60 domain-containing protein</fullName>
    </recommendedName>
</protein>
<evidence type="ECO:0000259" key="6">
    <source>
        <dbReference type="PROSITE" id="PS51935"/>
    </source>
</evidence>
<evidence type="ECO:0000256" key="5">
    <source>
        <dbReference type="SAM" id="MobiDB-lite"/>
    </source>
</evidence>
<dbReference type="Pfam" id="PF01471">
    <property type="entry name" value="PG_binding_1"/>
    <property type="match status" value="1"/>
</dbReference>
<dbReference type="GO" id="GO:0006508">
    <property type="term" value="P:proteolysis"/>
    <property type="evidence" value="ECO:0007669"/>
    <property type="project" value="UniProtKB-KW"/>
</dbReference>
<keyword evidence="2" id="KW-0645">Protease</keyword>
<keyword evidence="8" id="KW-1185">Reference proteome</keyword>
<sequence>MTVPVFDEYQPAGDPGCPGCARRRERVRAVPVRAGGHPAAPGVRRALVLVTLAGAVLGGGGTGALAASGARHSPPSAPEAAAPRAAPPAPRPGRADARAQQDRPQRSRTSAGARSRAEPAGADRAGGGPAGVTDRAAAEGPRTGEPAGAAREPDPDPATWQGSREPLHGGPPAGPAGTAGLRTMARSDIMSRAKRWVNAKVPYSMSRYWADGYRQDCSGYVSMAWHLPGNEWTGSLARFGTRIAHQDLQPGDILLFHNADDPSQGSHVTVFGGWADDTHTKYVAYEQTRPHTRRQITPLAYWSNSGQYEAYRYKALKDVGPGDARLTGDGETGFPGAEVFGPGEDNAYVMQLGGLLAGYGFDVGGTDDPGSRWGEGHRQATRAFQHAQGWRGAAADGYPGPETWQRLFS</sequence>
<dbReference type="Proteomes" id="UP000484988">
    <property type="component" value="Unassembled WGS sequence"/>
</dbReference>
<evidence type="ECO:0000256" key="1">
    <source>
        <dbReference type="ARBA" id="ARBA00007074"/>
    </source>
</evidence>
<dbReference type="SUPFAM" id="SSF47090">
    <property type="entry name" value="PGBD-like"/>
    <property type="match status" value="1"/>
</dbReference>
<feature type="region of interest" description="Disordered" evidence="5">
    <location>
        <begin position="64"/>
        <end position="180"/>
    </location>
</feature>
<proteinExistence type="inferred from homology"/>
<feature type="compositionally biased region" description="Low complexity" evidence="5">
    <location>
        <begin position="64"/>
        <end position="84"/>
    </location>
</feature>
<dbReference type="SUPFAM" id="SSF54001">
    <property type="entry name" value="Cysteine proteinases"/>
    <property type="match status" value="1"/>
</dbReference>
<dbReference type="InterPro" id="IPR038765">
    <property type="entry name" value="Papain-like_cys_pep_sf"/>
</dbReference>
<dbReference type="GO" id="GO:0008234">
    <property type="term" value="F:cysteine-type peptidase activity"/>
    <property type="evidence" value="ECO:0007669"/>
    <property type="project" value="UniProtKB-KW"/>
</dbReference>
<evidence type="ECO:0000313" key="8">
    <source>
        <dbReference type="Proteomes" id="UP000484988"/>
    </source>
</evidence>
<organism evidence="7 8">
    <name type="scientific">Streptomyces pacificus</name>
    <dbReference type="NCBI Taxonomy" id="2705029"/>
    <lineage>
        <taxon>Bacteria</taxon>
        <taxon>Bacillati</taxon>
        <taxon>Actinomycetota</taxon>
        <taxon>Actinomycetes</taxon>
        <taxon>Kitasatosporales</taxon>
        <taxon>Streptomycetaceae</taxon>
        <taxon>Streptomyces</taxon>
    </lineage>
</organism>
<dbReference type="NCBIfam" id="NF038080">
    <property type="entry name" value="PG_bind_siph"/>
    <property type="match status" value="1"/>
</dbReference>
<keyword evidence="3" id="KW-0378">Hydrolase</keyword>
<reference evidence="7 8" key="1">
    <citation type="submission" date="2020-02" db="EMBL/GenBank/DDBJ databases">
        <title>Whole Genome Shotgun Sequence of Streptomyces sp. strain CWH03.</title>
        <authorList>
            <person name="Dohra H."/>
            <person name="Kodani S."/>
            <person name="Yamamura H."/>
        </authorList>
    </citation>
    <scope>NUCLEOTIDE SEQUENCE [LARGE SCALE GENOMIC DNA]</scope>
    <source>
        <strain evidence="7 8">CWH03</strain>
    </source>
</reference>
<dbReference type="Gene3D" id="3.90.1720.10">
    <property type="entry name" value="endopeptidase domain like (from Nostoc punctiforme)"/>
    <property type="match status" value="1"/>
</dbReference>
<dbReference type="InterPro" id="IPR047763">
    <property type="entry name" value="PG_bind_dom_phiBT1-type"/>
</dbReference>
<feature type="domain" description="NlpC/P60" evidence="6">
    <location>
        <begin position="183"/>
        <end position="320"/>
    </location>
</feature>
<dbReference type="InterPro" id="IPR036365">
    <property type="entry name" value="PGBD-like_sf"/>
</dbReference>
<gene>
    <name evidence="7" type="ORF">SCWH03_01380</name>
</gene>
<dbReference type="EMBL" id="BLLG01000001">
    <property type="protein sequence ID" value="GFH33936.1"/>
    <property type="molecule type" value="Genomic_DNA"/>
</dbReference>
<evidence type="ECO:0000256" key="4">
    <source>
        <dbReference type="ARBA" id="ARBA00022807"/>
    </source>
</evidence>
<evidence type="ECO:0000313" key="7">
    <source>
        <dbReference type="EMBL" id="GFH33936.1"/>
    </source>
</evidence>
<feature type="compositionally biased region" description="Low complexity" evidence="5">
    <location>
        <begin position="107"/>
        <end position="123"/>
    </location>
</feature>